<feature type="transmembrane region" description="Helical" evidence="9">
    <location>
        <begin position="195"/>
        <end position="215"/>
    </location>
</feature>
<dbReference type="HOGENOM" id="CLU_024508_0_1_12"/>
<reference evidence="11" key="1">
    <citation type="journal article" date="2013" name="Stand. Genomic Sci.">
        <title>Complete genome sequence of the halophilic bacterium Spirochaeta africana type strain (Z-7692(T)) from the alkaline Lake Magadi in the East African Rift.</title>
        <authorList>
            <person name="Liolos K."/>
            <person name="Abt B."/>
            <person name="Scheuner C."/>
            <person name="Teshima H."/>
            <person name="Held B."/>
            <person name="Lapidus A."/>
            <person name="Nolan M."/>
            <person name="Lucas S."/>
            <person name="Deshpande S."/>
            <person name="Cheng J.F."/>
            <person name="Tapia R."/>
            <person name="Goodwin L.A."/>
            <person name="Pitluck S."/>
            <person name="Pagani I."/>
            <person name="Ivanova N."/>
            <person name="Mavromatis K."/>
            <person name="Mikhailova N."/>
            <person name="Huntemann M."/>
            <person name="Pati A."/>
            <person name="Chen A."/>
            <person name="Palaniappan K."/>
            <person name="Land M."/>
            <person name="Rohde M."/>
            <person name="Tindall B.J."/>
            <person name="Detter J.C."/>
            <person name="Goker M."/>
            <person name="Bristow J."/>
            <person name="Eisen J.A."/>
            <person name="Markowitz V."/>
            <person name="Hugenholtz P."/>
            <person name="Woyke T."/>
            <person name="Klenk H.P."/>
            <person name="Kyrpides N.C."/>
        </authorList>
    </citation>
    <scope>NUCLEOTIDE SEQUENCE</scope>
    <source>
        <strain evidence="11">ATCC 700263 / DSM 8902 / Z-7692</strain>
    </source>
</reference>
<dbReference type="STRING" id="889378.Spiaf_1308"/>
<feature type="transmembrane region" description="Helical" evidence="9">
    <location>
        <begin position="104"/>
        <end position="122"/>
    </location>
</feature>
<protein>
    <submittedName>
        <fullName evidence="10">Permease</fullName>
    </submittedName>
</protein>
<evidence type="ECO:0000313" key="10">
    <source>
        <dbReference type="EMBL" id="AFG37383.1"/>
    </source>
</evidence>
<evidence type="ECO:0000256" key="1">
    <source>
        <dbReference type="ARBA" id="ARBA00004651"/>
    </source>
</evidence>
<comment type="similarity">
    <text evidence="2 8">Belongs to the nucleobase:cation symporter-2 (NCS2) (TC 2.A.40) family. Azg-like subfamily.</text>
</comment>
<dbReference type="GO" id="GO:0005886">
    <property type="term" value="C:plasma membrane"/>
    <property type="evidence" value="ECO:0007669"/>
    <property type="project" value="UniProtKB-SubCell"/>
</dbReference>
<dbReference type="InterPro" id="IPR006043">
    <property type="entry name" value="NCS2"/>
</dbReference>
<evidence type="ECO:0000256" key="7">
    <source>
        <dbReference type="ARBA" id="ARBA00023136"/>
    </source>
</evidence>
<dbReference type="OrthoDB" id="9808458at2"/>
<dbReference type="InterPro" id="IPR045018">
    <property type="entry name" value="Azg-like"/>
</dbReference>
<keyword evidence="3 8" id="KW-0813">Transport</keyword>
<dbReference type="EMBL" id="CP003282">
    <property type="protein sequence ID" value="AFG37383.1"/>
    <property type="molecule type" value="Genomic_DNA"/>
</dbReference>
<feature type="transmembrane region" description="Helical" evidence="9">
    <location>
        <begin position="78"/>
        <end position="98"/>
    </location>
</feature>
<dbReference type="PIRSF" id="PIRSF005353">
    <property type="entry name" value="PbuG"/>
    <property type="match status" value="1"/>
</dbReference>
<dbReference type="PANTHER" id="PTHR43337:SF1">
    <property type="entry name" value="XANTHINE_URACIL PERMEASE C887.17-RELATED"/>
    <property type="match status" value="1"/>
</dbReference>
<dbReference type="Proteomes" id="UP000007383">
    <property type="component" value="Chromosome"/>
</dbReference>
<gene>
    <name evidence="10" type="ordered locus">Spiaf_1308</name>
</gene>
<keyword evidence="4 8" id="KW-1003">Cell membrane</keyword>
<feature type="transmembrane region" description="Helical" evidence="9">
    <location>
        <begin position="334"/>
        <end position="364"/>
    </location>
</feature>
<feature type="transmembrane region" description="Helical" evidence="9">
    <location>
        <begin position="384"/>
        <end position="410"/>
    </location>
</feature>
<dbReference type="KEGG" id="sfc:Spiaf_1308"/>
<evidence type="ECO:0000256" key="6">
    <source>
        <dbReference type="ARBA" id="ARBA00022989"/>
    </source>
</evidence>
<evidence type="ECO:0000256" key="9">
    <source>
        <dbReference type="SAM" id="Phobius"/>
    </source>
</evidence>
<dbReference type="PATRIC" id="fig|889378.3.peg.1312"/>
<keyword evidence="5 8" id="KW-0812">Transmembrane</keyword>
<dbReference type="AlphaFoldDB" id="H9UIP0"/>
<organism evidence="10 11">
    <name type="scientific">Spirochaeta africana (strain ATCC 700263 / DSM 8902 / Z-7692)</name>
    <dbReference type="NCBI Taxonomy" id="889378"/>
    <lineage>
        <taxon>Bacteria</taxon>
        <taxon>Pseudomonadati</taxon>
        <taxon>Spirochaetota</taxon>
        <taxon>Spirochaetia</taxon>
        <taxon>Spirochaetales</taxon>
        <taxon>Spirochaetaceae</taxon>
        <taxon>Spirochaeta</taxon>
    </lineage>
</organism>
<feature type="transmembrane region" description="Helical" evidence="9">
    <location>
        <begin position="134"/>
        <end position="152"/>
    </location>
</feature>
<feature type="transmembrane region" description="Helical" evidence="9">
    <location>
        <begin position="52"/>
        <end position="71"/>
    </location>
</feature>
<keyword evidence="11" id="KW-1185">Reference proteome</keyword>
<feature type="transmembrane region" description="Helical" evidence="9">
    <location>
        <begin position="235"/>
        <end position="257"/>
    </location>
</feature>
<proteinExistence type="inferred from homology"/>
<evidence type="ECO:0000256" key="5">
    <source>
        <dbReference type="ARBA" id="ARBA00022692"/>
    </source>
</evidence>
<comment type="subcellular location">
    <subcellularLocation>
        <location evidence="1 8">Cell membrane</location>
        <topology evidence="1 8">Multi-pass membrane protein</topology>
    </subcellularLocation>
</comment>
<keyword evidence="7 8" id="KW-0472">Membrane</keyword>
<dbReference type="PANTHER" id="PTHR43337">
    <property type="entry name" value="XANTHINE/URACIL PERMEASE C887.17-RELATED"/>
    <property type="match status" value="1"/>
</dbReference>
<sequence>MLESMFRLKEHKTTVQTEIRAGIATFLTMAYIIAVNPGILHADGATGMSFEGVLLATVLVSALVSILMGLVTNLPFALAPGMGINAFFTYTLVLGAGIPWETALGAVFISGIVFLILSIFKVREMIVQAIPPSLRYAVAAGIGLFLAFIGLQNAEFVVANQATLVGFGGMNVTTGLFVIGLLLTGTLVILKVKGALIIGVIVVSLLALGATLLGWVEGVVFIPESVFAAPSFEVFMQMDVLGALSLGMILPIFTLLFTDMFDSISTFVGVAEVGGFMDKETNQPKNVGRALLVDAIGTTLSGMFGTSSATTYIESAAGVEEGGRTGLTAVITGLLFLPFIFLSPIVGFIPAVATAPVLVLVGLFMIHPVLHIRWSSFEEALPAFLAMILIPLTYNITQGIVWGFLSYTLIKVFRGKAKEIQPTLWIINIFAILSLVAGH</sequence>
<dbReference type="GO" id="GO:0005345">
    <property type="term" value="F:purine nucleobase transmembrane transporter activity"/>
    <property type="evidence" value="ECO:0007669"/>
    <property type="project" value="TreeGrafter"/>
</dbReference>
<evidence type="ECO:0000256" key="4">
    <source>
        <dbReference type="ARBA" id="ARBA00022475"/>
    </source>
</evidence>
<evidence type="ECO:0000313" key="11">
    <source>
        <dbReference type="Proteomes" id="UP000007383"/>
    </source>
</evidence>
<evidence type="ECO:0000256" key="2">
    <source>
        <dbReference type="ARBA" id="ARBA00005697"/>
    </source>
</evidence>
<feature type="transmembrane region" description="Helical" evidence="9">
    <location>
        <begin position="164"/>
        <end position="183"/>
    </location>
</feature>
<feature type="transmembrane region" description="Helical" evidence="9">
    <location>
        <begin position="21"/>
        <end position="40"/>
    </location>
</feature>
<evidence type="ECO:0000256" key="3">
    <source>
        <dbReference type="ARBA" id="ARBA00022448"/>
    </source>
</evidence>
<dbReference type="Pfam" id="PF00860">
    <property type="entry name" value="Xan_ur_permease"/>
    <property type="match status" value="1"/>
</dbReference>
<name>H9UIP0_SPIAZ</name>
<dbReference type="InterPro" id="IPR026033">
    <property type="entry name" value="Azg-like_bact_archaea"/>
</dbReference>
<dbReference type="eggNOG" id="COG2252">
    <property type="taxonomic scope" value="Bacteria"/>
</dbReference>
<evidence type="ECO:0000256" key="8">
    <source>
        <dbReference type="PIRNR" id="PIRNR005353"/>
    </source>
</evidence>
<accession>H9UIP0</accession>
<dbReference type="RefSeq" id="WP_014455371.1">
    <property type="nucleotide sequence ID" value="NC_017098.1"/>
</dbReference>
<keyword evidence="6 8" id="KW-1133">Transmembrane helix</keyword>